<dbReference type="EMBL" id="BSSU01000004">
    <property type="protein sequence ID" value="GLX81449.1"/>
    <property type="molecule type" value="Genomic_DNA"/>
</dbReference>
<accession>A0ABQ6H0N9</accession>
<sequence>MPKLTDNPAVLSELSDINNELKPLKEIADRELASISGLTGVVYTPHLDAYMIKCIKKAEILSSLKAQNILPLSDVEIISAALDKLYKSTRNNAVVEYEDANYIRRFLPLKLTKSGKNVQRWAKIWLLQLPNGDIDPHWESIVREIWPRYFLIRTINF</sequence>
<evidence type="ECO:0000313" key="1">
    <source>
        <dbReference type="EMBL" id="GLX81449.1"/>
    </source>
</evidence>
<proteinExistence type="predicted"/>
<organism evidence="1 2">
    <name type="scientific">Thalassotalea eurytherma</name>
    <dbReference type="NCBI Taxonomy" id="1144278"/>
    <lineage>
        <taxon>Bacteria</taxon>
        <taxon>Pseudomonadati</taxon>
        <taxon>Pseudomonadota</taxon>
        <taxon>Gammaproteobacteria</taxon>
        <taxon>Alteromonadales</taxon>
        <taxon>Colwelliaceae</taxon>
        <taxon>Thalassotalea</taxon>
    </lineage>
</organism>
<gene>
    <name evidence="1" type="ORF">theurythT_09010</name>
</gene>
<reference evidence="1 2" key="1">
    <citation type="submission" date="2023-03" db="EMBL/GenBank/DDBJ databases">
        <title>Draft genome sequence of Thalassotalea eurytherma JCM 18482T.</title>
        <authorList>
            <person name="Sawabe T."/>
        </authorList>
    </citation>
    <scope>NUCLEOTIDE SEQUENCE [LARGE SCALE GENOMIC DNA]</scope>
    <source>
        <strain evidence="1 2">JCM 18482</strain>
    </source>
</reference>
<evidence type="ECO:0000313" key="2">
    <source>
        <dbReference type="Proteomes" id="UP001157133"/>
    </source>
</evidence>
<dbReference type="RefSeq" id="WP_284206783.1">
    <property type="nucleotide sequence ID" value="NZ_BSSU01000004.1"/>
</dbReference>
<protein>
    <submittedName>
        <fullName evidence="1">Uncharacterized protein</fullName>
    </submittedName>
</protein>
<comment type="caution">
    <text evidence="1">The sequence shown here is derived from an EMBL/GenBank/DDBJ whole genome shotgun (WGS) entry which is preliminary data.</text>
</comment>
<keyword evidence="2" id="KW-1185">Reference proteome</keyword>
<dbReference type="Proteomes" id="UP001157133">
    <property type="component" value="Unassembled WGS sequence"/>
</dbReference>
<name>A0ABQ6H0N9_9GAMM</name>